<dbReference type="PANTHER" id="PTHR46475">
    <property type="entry name" value="REGULATORY PROTEIN NPR3"/>
    <property type="match status" value="1"/>
</dbReference>
<dbReference type="GO" id="GO:2000022">
    <property type="term" value="P:regulation of jasmonic acid mediated signaling pathway"/>
    <property type="evidence" value="ECO:0007669"/>
    <property type="project" value="InterPro"/>
</dbReference>
<dbReference type="GO" id="GO:0005737">
    <property type="term" value="C:cytoplasm"/>
    <property type="evidence" value="ECO:0007669"/>
    <property type="project" value="TreeGrafter"/>
</dbReference>
<evidence type="ECO:0000313" key="2">
    <source>
        <dbReference type="EMBL" id="RZC51832.1"/>
    </source>
</evidence>
<evidence type="ECO:0000313" key="3">
    <source>
        <dbReference type="Proteomes" id="UP000316621"/>
    </source>
</evidence>
<organism evidence="2 3">
    <name type="scientific">Papaver somniferum</name>
    <name type="common">Opium poppy</name>
    <dbReference type="NCBI Taxonomy" id="3469"/>
    <lineage>
        <taxon>Eukaryota</taxon>
        <taxon>Viridiplantae</taxon>
        <taxon>Streptophyta</taxon>
        <taxon>Embryophyta</taxon>
        <taxon>Tracheophyta</taxon>
        <taxon>Spermatophyta</taxon>
        <taxon>Magnoliopsida</taxon>
        <taxon>Ranunculales</taxon>
        <taxon>Papaveraceae</taxon>
        <taxon>Papaveroideae</taxon>
        <taxon>Papaver</taxon>
    </lineage>
</organism>
<dbReference type="GO" id="GO:0042742">
    <property type="term" value="P:defense response to bacterium"/>
    <property type="evidence" value="ECO:0007669"/>
    <property type="project" value="TreeGrafter"/>
</dbReference>
<gene>
    <name evidence="2" type="ORF">C5167_020254</name>
</gene>
<name>A0A4Y7IVU7_PAPSO</name>
<dbReference type="EMBL" id="CM010716">
    <property type="protein sequence ID" value="RZC51832.1"/>
    <property type="molecule type" value="Genomic_DNA"/>
</dbReference>
<dbReference type="STRING" id="3469.A0A4Y7IVU7"/>
<dbReference type="GO" id="GO:2000031">
    <property type="term" value="P:regulation of salicylic acid mediated signaling pathway"/>
    <property type="evidence" value="ECO:0007669"/>
    <property type="project" value="InterPro"/>
</dbReference>
<dbReference type="Gramene" id="RZC51832">
    <property type="protein sequence ID" value="RZC51832"/>
    <property type="gene ID" value="C5167_020254"/>
</dbReference>
<feature type="domain" description="NPR1/NIM1-like C-terminal" evidence="1">
    <location>
        <begin position="5"/>
        <end position="116"/>
    </location>
</feature>
<dbReference type="Proteomes" id="UP000316621">
    <property type="component" value="Chromosome 2"/>
</dbReference>
<dbReference type="InterPro" id="IPR044292">
    <property type="entry name" value="NPR"/>
</dbReference>
<sequence length="125" mass="14288">MDENGDDLGMKLLFLENRVAMARLLFPKEAQVAMHIAKVDDTKEFPLTTNCGSFPGHRIAFSNLNEAPFIIEDAHHKRITALLKTVEFGRRFFPRCSKALDKIVDDKDLSIWRILEMILTIRSGN</sequence>
<evidence type="ECO:0000259" key="1">
    <source>
        <dbReference type="Pfam" id="PF12313"/>
    </source>
</evidence>
<dbReference type="Pfam" id="PF12313">
    <property type="entry name" value="NPR1_like_C"/>
    <property type="match status" value="1"/>
</dbReference>
<dbReference type="AlphaFoldDB" id="A0A4Y7IVU7"/>
<dbReference type="GO" id="GO:0005634">
    <property type="term" value="C:nucleus"/>
    <property type="evidence" value="ECO:0007669"/>
    <property type="project" value="TreeGrafter"/>
</dbReference>
<dbReference type="GO" id="GO:0009862">
    <property type="term" value="P:systemic acquired resistance, salicylic acid mediated signaling pathway"/>
    <property type="evidence" value="ECO:0007669"/>
    <property type="project" value="InterPro"/>
</dbReference>
<dbReference type="InterPro" id="IPR021094">
    <property type="entry name" value="NPR1/NIM1-like_C"/>
</dbReference>
<keyword evidence="3" id="KW-1185">Reference proteome</keyword>
<protein>
    <recommendedName>
        <fullName evidence="1">NPR1/NIM1-like C-terminal domain-containing protein</fullName>
    </recommendedName>
</protein>
<proteinExistence type="predicted"/>
<accession>A0A4Y7IVU7</accession>
<dbReference type="GO" id="GO:0050832">
    <property type="term" value="P:defense response to fungus"/>
    <property type="evidence" value="ECO:0007669"/>
    <property type="project" value="TreeGrafter"/>
</dbReference>
<reference evidence="2 3" key="1">
    <citation type="journal article" date="2018" name="Science">
        <title>The opium poppy genome and morphinan production.</title>
        <authorList>
            <person name="Guo L."/>
            <person name="Winzer T."/>
            <person name="Yang X."/>
            <person name="Li Y."/>
            <person name="Ning Z."/>
            <person name="He Z."/>
            <person name="Teodor R."/>
            <person name="Lu Y."/>
            <person name="Bowser T.A."/>
            <person name="Graham I.A."/>
            <person name="Ye K."/>
        </authorList>
    </citation>
    <scope>NUCLEOTIDE SEQUENCE [LARGE SCALE GENOMIC DNA]</scope>
    <source>
        <strain evidence="3">cv. HN1</strain>
        <tissue evidence="2">Leaves</tissue>
    </source>
</reference>
<dbReference type="PANTHER" id="PTHR46475:SF1">
    <property type="entry name" value="REGULATORY PROTEIN NPR2"/>
    <property type="match status" value="1"/>
</dbReference>